<gene>
    <name evidence="2" type="primary">napE</name>
    <name evidence="2" type="ORF">CEG18_14640</name>
</gene>
<keyword evidence="1" id="KW-1133">Transmembrane helix</keyword>
<dbReference type="AlphaFoldDB" id="A0A2D0AFI1"/>
<keyword evidence="1" id="KW-0812">Transmembrane</keyword>
<comment type="caution">
    <text evidence="2">The sequence shown here is derived from an EMBL/GenBank/DDBJ whole genome shotgun (WGS) entry which is preliminary data.</text>
</comment>
<reference evidence="2 3" key="1">
    <citation type="submission" date="2017-06" db="EMBL/GenBank/DDBJ databases">
        <title>Draft genome of Pseudomonas nitroreducens DF05.</title>
        <authorList>
            <person name="Iyer R."/>
        </authorList>
    </citation>
    <scope>NUCLEOTIDE SEQUENCE [LARGE SCALE GENOMIC DNA]</scope>
    <source>
        <strain evidence="2 3">DF05</strain>
    </source>
</reference>
<evidence type="ECO:0000313" key="2">
    <source>
        <dbReference type="EMBL" id="OWP50842.1"/>
    </source>
</evidence>
<dbReference type="InterPro" id="IPR004448">
    <property type="entry name" value="Nitrate_reductase_NapE"/>
</dbReference>
<evidence type="ECO:0000313" key="3">
    <source>
        <dbReference type="Proteomes" id="UP000198145"/>
    </source>
</evidence>
<sequence>MPDKTGADTEKGKETRLFLFLVICLFPLLSVAIVGGYGFIVWMYQLVAGPPGPPS</sequence>
<dbReference type="Pfam" id="PF06796">
    <property type="entry name" value="NapE"/>
    <property type="match status" value="1"/>
</dbReference>
<dbReference type="InterPro" id="IPR010649">
    <property type="entry name" value="NapE_TorE"/>
</dbReference>
<dbReference type="EMBL" id="NJBA01000004">
    <property type="protein sequence ID" value="OWP50842.1"/>
    <property type="molecule type" value="Genomic_DNA"/>
</dbReference>
<evidence type="ECO:0000256" key="1">
    <source>
        <dbReference type="SAM" id="Phobius"/>
    </source>
</evidence>
<dbReference type="NCBIfam" id="TIGR02973">
    <property type="entry name" value="nitrate_rd_NapE"/>
    <property type="match status" value="1"/>
</dbReference>
<dbReference type="eggNOG" id="COG4459">
    <property type="taxonomic scope" value="Bacteria"/>
</dbReference>
<dbReference type="STRING" id="46680.GCA_000807755_05597"/>
<protein>
    <submittedName>
        <fullName evidence="2">Periplasmic nitrate reductase, NapE protein</fullName>
    </submittedName>
</protein>
<keyword evidence="1" id="KW-0472">Membrane</keyword>
<dbReference type="Proteomes" id="UP000198145">
    <property type="component" value="Unassembled WGS sequence"/>
</dbReference>
<accession>A0A2D0AFI1</accession>
<feature type="transmembrane region" description="Helical" evidence="1">
    <location>
        <begin position="17"/>
        <end position="44"/>
    </location>
</feature>
<dbReference type="RefSeq" id="WP_026078721.1">
    <property type="nucleotide sequence ID" value="NZ_CP189774.1"/>
</dbReference>
<name>A0A2D0AFI1_PSENT</name>
<proteinExistence type="predicted"/>
<organism evidence="2 3">
    <name type="scientific">Pseudomonas nitroreducens</name>
    <dbReference type="NCBI Taxonomy" id="46680"/>
    <lineage>
        <taxon>Bacteria</taxon>
        <taxon>Pseudomonadati</taxon>
        <taxon>Pseudomonadota</taxon>
        <taxon>Gammaproteobacteria</taxon>
        <taxon>Pseudomonadales</taxon>
        <taxon>Pseudomonadaceae</taxon>
        <taxon>Pseudomonas</taxon>
    </lineage>
</organism>